<sequence length="190" mass="21992">MAKKQKILAIGAHPDDIEYYAGATLSRFSAIGYDVTYIIATDGEKGGDPRMRIAELERAGHILGVKRYVYLKYPDGELEYNIKLLKEKILKIILAERPNIIFSFDPHNQFVVHKDFHPDHRALAVSVVDVALIDATLAGVRRPKLWLYNPYRFNRKNNFRLHILKKFLALGEYKSQNVKDATRTEKFRLY</sequence>
<name>A0A1F5Z5K4_9BACT</name>
<gene>
    <name evidence="1" type="ORF">A2872_01795</name>
</gene>
<dbReference type="PANTHER" id="PTHR12993">
    <property type="entry name" value="N-ACETYLGLUCOSAMINYL-PHOSPHATIDYLINOSITOL DE-N-ACETYLASE-RELATED"/>
    <property type="match status" value="1"/>
</dbReference>
<dbReference type="Pfam" id="PF02585">
    <property type="entry name" value="PIG-L"/>
    <property type="match status" value="1"/>
</dbReference>
<dbReference type="GO" id="GO:0016811">
    <property type="term" value="F:hydrolase activity, acting on carbon-nitrogen (but not peptide) bonds, in linear amides"/>
    <property type="evidence" value="ECO:0007669"/>
    <property type="project" value="TreeGrafter"/>
</dbReference>
<reference evidence="1 2" key="1">
    <citation type="journal article" date="2016" name="Nat. Commun.">
        <title>Thousands of microbial genomes shed light on interconnected biogeochemical processes in an aquifer system.</title>
        <authorList>
            <person name="Anantharaman K."/>
            <person name="Brown C.T."/>
            <person name="Hug L.A."/>
            <person name="Sharon I."/>
            <person name="Castelle C.J."/>
            <person name="Probst A.J."/>
            <person name="Thomas B.C."/>
            <person name="Singh A."/>
            <person name="Wilkins M.J."/>
            <person name="Karaoz U."/>
            <person name="Brodie E.L."/>
            <person name="Williams K.H."/>
            <person name="Hubbard S.S."/>
            <person name="Banfield J.F."/>
        </authorList>
    </citation>
    <scope>NUCLEOTIDE SEQUENCE [LARGE SCALE GENOMIC DNA]</scope>
</reference>
<dbReference type="AlphaFoldDB" id="A0A1F5Z5K4"/>
<evidence type="ECO:0008006" key="3">
    <source>
        <dbReference type="Google" id="ProtNLM"/>
    </source>
</evidence>
<dbReference type="Gene3D" id="3.40.50.10320">
    <property type="entry name" value="LmbE-like"/>
    <property type="match status" value="1"/>
</dbReference>
<dbReference type="PANTHER" id="PTHR12993:SF11">
    <property type="entry name" value="N-ACETYLGLUCOSAMINYL-PHOSPHATIDYLINOSITOL DE-N-ACETYLASE"/>
    <property type="match status" value="1"/>
</dbReference>
<dbReference type="SUPFAM" id="SSF102588">
    <property type="entry name" value="LmbE-like"/>
    <property type="match status" value="1"/>
</dbReference>
<dbReference type="InterPro" id="IPR024078">
    <property type="entry name" value="LmbE-like_dom_sf"/>
</dbReference>
<dbReference type="STRING" id="1798377.A2872_01795"/>
<dbReference type="EMBL" id="MFJG01000003">
    <property type="protein sequence ID" value="OGG07673.1"/>
    <property type="molecule type" value="Genomic_DNA"/>
</dbReference>
<organism evidence="1 2">
    <name type="scientific">Candidatus Gottesmanbacteria bacterium RIFCSPHIGHO2_01_FULL_42_12</name>
    <dbReference type="NCBI Taxonomy" id="1798377"/>
    <lineage>
        <taxon>Bacteria</taxon>
        <taxon>Candidatus Gottesmaniibacteriota</taxon>
    </lineage>
</organism>
<evidence type="ECO:0000313" key="2">
    <source>
        <dbReference type="Proteomes" id="UP000178681"/>
    </source>
</evidence>
<evidence type="ECO:0000313" key="1">
    <source>
        <dbReference type="EMBL" id="OGG07673.1"/>
    </source>
</evidence>
<protein>
    <recommendedName>
        <fullName evidence="3">PIG-L family deacetylase</fullName>
    </recommendedName>
</protein>
<dbReference type="Proteomes" id="UP000178681">
    <property type="component" value="Unassembled WGS sequence"/>
</dbReference>
<accession>A0A1F5Z5K4</accession>
<proteinExistence type="predicted"/>
<comment type="caution">
    <text evidence="1">The sequence shown here is derived from an EMBL/GenBank/DDBJ whole genome shotgun (WGS) entry which is preliminary data.</text>
</comment>
<dbReference type="InterPro" id="IPR003737">
    <property type="entry name" value="GlcNAc_PI_deacetylase-related"/>
</dbReference>